<dbReference type="CDD" id="cd00090">
    <property type="entry name" value="HTH_ARSR"/>
    <property type="match status" value="1"/>
</dbReference>
<dbReference type="Proteomes" id="UP000509303">
    <property type="component" value="Chromosome"/>
</dbReference>
<feature type="domain" description="Transposase IS30-like HTH" evidence="3">
    <location>
        <begin position="4"/>
        <end position="45"/>
    </location>
</feature>
<dbReference type="GO" id="GO:0005829">
    <property type="term" value="C:cytosol"/>
    <property type="evidence" value="ECO:0007669"/>
    <property type="project" value="TreeGrafter"/>
</dbReference>
<dbReference type="SUPFAM" id="SSF46785">
    <property type="entry name" value="Winged helix' DNA-binding domain"/>
    <property type="match status" value="1"/>
</dbReference>
<dbReference type="RefSeq" id="WP_176164225.1">
    <property type="nucleotide sequence ID" value="NZ_CP054929.1"/>
</dbReference>
<name>A0A7H8NDK0_9ACTN</name>
<dbReference type="EMBL" id="CP054929">
    <property type="protein sequence ID" value="QKW52512.1"/>
    <property type="molecule type" value="Genomic_DNA"/>
</dbReference>
<dbReference type="AlphaFoldDB" id="A0A7H8NDK0"/>
<feature type="domain" description="HTH marR-type" evidence="2">
    <location>
        <begin position="104"/>
        <end position="161"/>
    </location>
</feature>
<proteinExistence type="predicted"/>
<dbReference type="InterPro" id="IPR000835">
    <property type="entry name" value="HTH_MarR-typ"/>
</dbReference>
<organism evidence="4 5">
    <name type="scientific">Streptomyces buecherae</name>
    <dbReference type="NCBI Taxonomy" id="2763006"/>
    <lineage>
        <taxon>Bacteria</taxon>
        <taxon>Bacillati</taxon>
        <taxon>Actinomycetota</taxon>
        <taxon>Actinomycetes</taxon>
        <taxon>Kitasatosporales</taxon>
        <taxon>Streptomycetaceae</taxon>
        <taxon>Streptomyces</taxon>
    </lineage>
</organism>
<dbReference type="InterPro" id="IPR011991">
    <property type="entry name" value="ArsR-like_HTH"/>
</dbReference>
<evidence type="ECO:0000313" key="5">
    <source>
        <dbReference type="Proteomes" id="UP000509303"/>
    </source>
</evidence>
<dbReference type="InterPro" id="IPR036390">
    <property type="entry name" value="WH_DNA-bd_sf"/>
</dbReference>
<feature type="region of interest" description="Disordered" evidence="1">
    <location>
        <begin position="41"/>
        <end position="78"/>
    </location>
</feature>
<dbReference type="PANTHER" id="PTHR10948">
    <property type="entry name" value="TRANSPOSASE"/>
    <property type="match status" value="1"/>
</dbReference>
<sequence>MPGERLTRQDRREIAAGLRAGLTYAAVARRLGRSTSTVTREVMRNGGPTGYHADQAHQASTRRKRRTTAAVAAPAAGGADLGGRDPRVVAEVTARTTELFVRTGMRPMAARVLAALLTTDSGSLSSAELVRRLRVSPAAVSKAVGVLETMGVIQRQRDPHRRAERYAIGDDVWFRTVMASTRVDAEIAAASARHAQALDPATPAGARLDNLSQFLHHVSEDLARSAEHWRQVFLVRRPEE</sequence>
<accession>A0A7H8NDK0</accession>
<evidence type="ECO:0000259" key="3">
    <source>
        <dbReference type="Pfam" id="PF13936"/>
    </source>
</evidence>
<dbReference type="Pfam" id="PF12802">
    <property type="entry name" value="MarR_2"/>
    <property type="match status" value="1"/>
</dbReference>
<evidence type="ECO:0000313" key="4">
    <source>
        <dbReference type="EMBL" id="QKW52512.1"/>
    </source>
</evidence>
<dbReference type="Pfam" id="PF13936">
    <property type="entry name" value="HTH_38"/>
    <property type="match status" value="1"/>
</dbReference>
<dbReference type="InterPro" id="IPR036388">
    <property type="entry name" value="WH-like_DNA-bd_sf"/>
</dbReference>
<dbReference type="GO" id="GO:0032196">
    <property type="term" value="P:transposition"/>
    <property type="evidence" value="ECO:0007669"/>
    <property type="project" value="TreeGrafter"/>
</dbReference>
<protein>
    <submittedName>
        <fullName evidence="4">Helix-turn-helix domain-containing protein</fullName>
    </submittedName>
</protein>
<dbReference type="GO" id="GO:0003700">
    <property type="term" value="F:DNA-binding transcription factor activity"/>
    <property type="evidence" value="ECO:0007669"/>
    <property type="project" value="InterPro"/>
</dbReference>
<reference evidence="4 5" key="1">
    <citation type="submission" date="2020-06" db="EMBL/GenBank/DDBJ databases">
        <title>Genome mining for natural products.</title>
        <authorList>
            <person name="Zhang B."/>
            <person name="Shi J."/>
            <person name="Ge H."/>
        </authorList>
    </citation>
    <scope>NUCLEOTIDE SEQUENCE [LARGE SCALE GENOMIC DNA]</scope>
    <source>
        <strain evidence="4 5">NA00687</strain>
    </source>
</reference>
<evidence type="ECO:0000256" key="1">
    <source>
        <dbReference type="SAM" id="MobiDB-lite"/>
    </source>
</evidence>
<feature type="compositionally biased region" description="Low complexity" evidence="1">
    <location>
        <begin position="68"/>
        <end position="78"/>
    </location>
</feature>
<dbReference type="PANTHER" id="PTHR10948:SF23">
    <property type="entry name" value="TRANSPOSASE INSI FOR INSERTION SEQUENCE ELEMENT IS30A-RELATED"/>
    <property type="match status" value="1"/>
</dbReference>
<dbReference type="GO" id="GO:0004803">
    <property type="term" value="F:transposase activity"/>
    <property type="evidence" value="ECO:0007669"/>
    <property type="project" value="TreeGrafter"/>
</dbReference>
<keyword evidence="5" id="KW-1185">Reference proteome</keyword>
<evidence type="ECO:0000259" key="2">
    <source>
        <dbReference type="Pfam" id="PF12802"/>
    </source>
</evidence>
<dbReference type="InterPro" id="IPR025246">
    <property type="entry name" value="IS30-like_HTH"/>
</dbReference>
<dbReference type="Gene3D" id="1.10.10.10">
    <property type="entry name" value="Winged helix-like DNA-binding domain superfamily/Winged helix DNA-binding domain"/>
    <property type="match status" value="2"/>
</dbReference>
<gene>
    <name evidence="4" type="ORF">HUT08_26575</name>
</gene>
<dbReference type="InterPro" id="IPR051917">
    <property type="entry name" value="Transposase-Integrase"/>
</dbReference>